<dbReference type="EMBL" id="JBHSRS010000016">
    <property type="protein sequence ID" value="MFC6281062.1"/>
    <property type="molecule type" value="Genomic_DNA"/>
</dbReference>
<name>A0ABW1TWB3_9BURK</name>
<protein>
    <submittedName>
        <fullName evidence="1">Uncharacterized protein</fullName>
    </submittedName>
</protein>
<dbReference type="RefSeq" id="WP_371438931.1">
    <property type="nucleotide sequence ID" value="NZ_JBHSRS010000016.1"/>
</dbReference>
<organism evidence="1 2">
    <name type="scientific">Polaromonas aquatica</name>
    <dbReference type="NCBI Taxonomy" id="332657"/>
    <lineage>
        <taxon>Bacteria</taxon>
        <taxon>Pseudomonadati</taxon>
        <taxon>Pseudomonadota</taxon>
        <taxon>Betaproteobacteria</taxon>
        <taxon>Burkholderiales</taxon>
        <taxon>Comamonadaceae</taxon>
        <taxon>Polaromonas</taxon>
    </lineage>
</organism>
<sequence>MAKIESALKHLAKGDFICSVHFPEEFDALQDPMGRTKASEWLQTIGYRLARLSDEGAFFMAYEVPTVEMRNRFREDLKTIRNRLEPYVGFMETLRQAQGRNPQIQAGDVVWLTEISEEVRRSALLERRLSDMRDLADARVADGGATLHRVQRMFNLLENEGYLVETNATSKGYTFTGKVEYLYQLIAFIAENTPHLSDDEVVDQIDSQMRIDTPSPAGGEDQKP</sequence>
<evidence type="ECO:0000313" key="2">
    <source>
        <dbReference type="Proteomes" id="UP001596270"/>
    </source>
</evidence>
<evidence type="ECO:0000313" key="1">
    <source>
        <dbReference type="EMBL" id="MFC6281062.1"/>
    </source>
</evidence>
<comment type="caution">
    <text evidence="1">The sequence shown here is derived from an EMBL/GenBank/DDBJ whole genome shotgun (WGS) entry which is preliminary data.</text>
</comment>
<accession>A0ABW1TWB3</accession>
<proteinExistence type="predicted"/>
<reference evidence="2" key="1">
    <citation type="journal article" date="2019" name="Int. J. Syst. Evol. Microbiol.">
        <title>The Global Catalogue of Microorganisms (GCM) 10K type strain sequencing project: providing services to taxonomists for standard genome sequencing and annotation.</title>
        <authorList>
            <consortium name="The Broad Institute Genomics Platform"/>
            <consortium name="The Broad Institute Genome Sequencing Center for Infectious Disease"/>
            <person name="Wu L."/>
            <person name="Ma J."/>
        </authorList>
    </citation>
    <scope>NUCLEOTIDE SEQUENCE [LARGE SCALE GENOMIC DNA]</scope>
    <source>
        <strain evidence="2">CCUG 39402</strain>
    </source>
</reference>
<dbReference type="Proteomes" id="UP001596270">
    <property type="component" value="Unassembled WGS sequence"/>
</dbReference>
<gene>
    <name evidence="1" type="ORF">ACFQND_07440</name>
</gene>
<keyword evidence="2" id="KW-1185">Reference proteome</keyword>